<keyword evidence="3" id="KW-1185">Reference proteome</keyword>
<dbReference type="KEGG" id="rva:Rvan_1381"/>
<reference evidence="3" key="1">
    <citation type="journal article" date="2011" name="J. Bacteriol.">
        <title>Genome sequences of eight morphologically diverse alphaproteobacteria.</title>
        <authorList>
            <consortium name="US DOE Joint Genome Institute"/>
            <person name="Brown P.J."/>
            <person name="Kysela D.T."/>
            <person name="Buechlein A."/>
            <person name="Hemmerich C."/>
            <person name="Brun Y.V."/>
        </authorList>
    </citation>
    <scope>NUCLEOTIDE SEQUENCE [LARGE SCALE GENOMIC DNA]</scope>
    <source>
        <strain evidence="3">ATCC 17100 / ATH 3.1.1 / DSM 162 / LMG 4299</strain>
    </source>
</reference>
<feature type="signal peptide" evidence="1">
    <location>
        <begin position="1"/>
        <end position="22"/>
    </location>
</feature>
<evidence type="ECO:0000313" key="3">
    <source>
        <dbReference type="Proteomes" id="UP000001399"/>
    </source>
</evidence>
<dbReference type="eggNOG" id="ENOG502Z9FT">
    <property type="taxonomic scope" value="Bacteria"/>
</dbReference>
<organism evidence="2 3">
    <name type="scientific">Rhodomicrobium vannielii (strain ATCC 17100 / DSM 162 / LMG 4299 / NCIMB 10020 / ATH 3.1.1)</name>
    <dbReference type="NCBI Taxonomy" id="648757"/>
    <lineage>
        <taxon>Bacteria</taxon>
        <taxon>Pseudomonadati</taxon>
        <taxon>Pseudomonadota</taxon>
        <taxon>Alphaproteobacteria</taxon>
        <taxon>Hyphomicrobiales</taxon>
        <taxon>Hyphomicrobiaceae</taxon>
        <taxon>Rhodomicrobium</taxon>
    </lineage>
</organism>
<dbReference type="Proteomes" id="UP000001399">
    <property type="component" value="Chromosome"/>
</dbReference>
<dbReference type="HOGENOM" id="CLU_042045_0_0_5"/>
<evidence type="ECO:0000313" key="2">
    <source>
        <dbReference type="EMBL" id="ADP70640.1"/>
    </source>
</evidence>
<gene>
    <name evidence="2" type="ordered locus">Rvan_1381</name>
</gene>
<dbReference type="STRING" id="648757.Rvan_1381"/>
<protein>
    <submittedName>
        <fullName evidence="2">Uncharacterized protein</fullName>
    </submittedName>
</protein>
<feature type="chain" id="PRO_5005673250" evidence="1">
    <location>
        <begin position="23"/>
        <end position="414"/>
    </location>
</feature>
<accession>E3I6J3</accession>
<sequence length="414" mass="45980">MLPALSRRTAAARAAMALVVLAAPLGLAVSRAAEDRPDAIAAAPIVAPDTRGLQSDALLSAIDRILKRAAAEREAAKTLPNRDKFLFEPVFTETRQDREKSVRALLDGALSIVTDAPVLKFQEDIARQREKIAANRDRIASLRERRLDAPQGSAWPAILTETKDSIDGAIAALQDDIKEREADILRVKQEIGKALDVAGIPLSQDQLDLLLDSVLGGDLLRLMTAYEVAKIADRKLAALVVQSNDDLKAARRYFAMHAALFALLVQAQELLIEKIDKVYMARLDGIIGDIARTGAKTRDLMESATRDDQRRTLEANAKAQELSRKVSGFYRDYLATQRRLLWQTREKTLFDLNVADNTYETVEASFQLKALMDEAKTSFDSLQKLDAPGFEQIFRNENLRREFETLTRKLAPAS</sequence>
<proteinExistence type="predicted"/>
<name>E3I6J3_RHOVT</name>
<dbReference type="EMBL" id="CP002292">
    <property type="protein sequence ID" value="ADP70640.1"/>
    <property type="molecule type" value="Genomic_DNA"/>
</dbReference>
<keyword evidence="1" id="KW-0732">Signal</keyword>
<dbReference type="AlphaFoldDB" id="E3I6J3"/>
<evidence type="ECO:0000256" key="1">
    <source>
        <dbReference type="SAM" id="SignalP"/>
    </source>
</evidence>